<name>A0A381QJH7_9ZZZZ</name>
<organism evidence="1">
    <name type="scientific">marine metagenome</name>
    <dbReference type="NCBI Taxonomy" id="408172"/>
    <lineage>
        <taxon>unclassified sequences</taxon>
        <taxon>metagenomes</taxon>
        <taxon>ecological metagenomes</taxon>
    </lineage>
</organism>
<proteinExistence type="predicted"/>
<gene>
    <name evidence="1" type="ORF">METZ01_LOCUS31932</name>
</gene>
<protein>
    <submittedName>
        <fullName evidence="1">Uncharacterized protein</fullName>
    </submittedName>
</protein>
<evidence type="ECO:0000313" key="1">
    <source>
        <dbReference type="EMBL" id="SUZ79078.1"/>
    </source>
</evidence>
<dbReference type="AlphaFoldDB" id="A0A381QJH7"/>
<dbReference type="EMBL" id="UINC01001372">
    <property type="protein sequence ID" value="SUZ79078.1"/>
    <property type="molecule type" value="Genomic_DNA"/>
</dbReference>
<accession>A0A381QJH7</accession>
<reference evidence="1" key="1">
    <citation type="submission" date="2018-05" db="EMBL/GenBank/DDBJ databases">
        <authorList>
            <person name="Lanie J.A."/>
            <person name="Ng W.-L."/>
            <person name="Kazmierczak K.M."/>
            <person name="Andrzejewski T.M."/>
            <person name="Davidsen T.M."/>
            <person name="Wayne K.J."/>
            <person name="Tettelin H."/>
            <person name="Glass J.I."/>
            <person name="Rusch D."/>
            <person name="Podicherti R."/>
            <person name="Tsui H.-C.T."/>
            <person name="Winkler M.E."/>
        </authorList>
    </citation>
    <scope>NUCLEOTIDE SEQUENCE</scope>
</reference>
<sequence>MSHRSDPELLVALALRLKGFGEVDSIASVHGLAADMTGVILSHMAAAEKCVMRQVEGVEKYVLTPTGREEGQAALGQEMQIVEAREVVRGAYDNFLQLNPEMLQLCTDWQVRDDHSGEQKLNDHSDSEYDRKILDRLVTLDKQIADILRPLIDLLSRFDNYPSRFTLALEKVLAGDLDWLTKPIMASYHTVWFELHEDLLATLGIDRASEASV</sequence>